<keyword evidence="2" id="KW-0328">Glycosyltransferase</keyword>
<proteinExistence type="inferred from homology"/>
<gene>
    <name evidence="5" type="ORF">LPLAT_LOCUS9318</name>
</gene>
<evidence type="ECO:0000313" key="5">
    <source>
        <dbReference type="EMBL" id="CAL1683626.1"/>
    </source>
</evidence>
<sequence>MRLITGTFSIITILWILITSNLACSKRLLIITPAPSYSHQIVFRALCLALNKRGHEIITLTPNVLNDSSLINYTEIDFGFEYEKIDDTDLSQTRWNLTQLGGLKTRLLRLGHDIAEDVLSHPDLLKYYANGTNVQFDAVIAEMIMTPAIYMLAHKFHAPLIGIMSMDLQNCHRFNFGSPVLSSHPSNWELENYTGLNLPFWKRLTNYINTWWSIYSWFNTFVVKQQQIAEKYFGKDIPHVIDVAKNMSLILINQEPLLAYARPEIPNIIHFSGLHIKKTPPVLSKNLKDFLDSATNGFIYMSLGTNVKSKLLPKGMLEIFTNAFANLPYKVLWKFENDSFHVPSNVFISKWIQQQGVLAHPNIKLFIYQGGLQSTEEAVHYAVPLIGMPFVFDQVYQVKKMVSLGVAKHLDIVQLTTPELHDTILEIAGDKRYKDRMLTLRALTKDKPYDSLENAIWWIEFVMRHNGAPHLHFNGVDTAWYQQFDLDIIVFLTIISFSVLCAFSAIIGWGLKLLFKYYDINNRIHKRYVLLKMLATKKIKSG</sequence>
<evidence type="ECO:0000256" key="3">
    <source>
        <dbReference type="ARBA" id="ARBA00022679"/>
    </source>
</evidence>
<dbReference type="SUPFAM" id="SSF53756">
    <property type="entry name" value="UDP-Glycosyltransferase/glycogen phosphorylase"/>
    <property type="match status" value="1"/>
</dbReference>
<dbReference type="Gene3D" id="3.40.50.2000">
    <property type="entry name" value="Glycogen Phosphorylase B"/>
    <property type="match status" value="2"/>
</dbReference>
<dbReference type="InterPro" id="IPR050271">
    <property type="entry name" value="UDP-glycosyltransferase"/>
</dbReference>
<keyword evidence="6" id="KW-1185">Reference proteome</keyword>
<dbReference type="PANTHER" id="PTHR48043">
    <property type="entry name" value="EG:EG0003.4 PROTEIN-RELATED"/>
    <property type="match status" value="1"/>
</dbReference>
<keyword evidence="4" id="KW-1133">Transmembrane helix</keyword>
<dbReference type="AlphaFoldDB" id="A0AAV2NV92"/>
<keyword evidence="4" id="KW-0812">Transmembrane</keyword>
<dbReference type="Proteomes" id="UP001497644">
    <property type="component" value="Chromosome 4"/>
</dbReference>
<dbReference type="PANTHER" id="PTHR48043:SF159">
    <property type="entry name" value="EG:EG0003.4 PROTEIN-RELATED"/>
    <property type="match status" value="1"/>
</dbReference>
<reference evidence="5" key="1">
    <citation type="submission" date="2024-04" db="EMBL/GenBank/DDBJ databases">
        <authorList>
            <consortium name="Molecular Ecology Group"/>
        </authorList>
    </citation>
    <scope>NUCLEOTIDE SEQUENCE</scope>
</reference>
<accession>A0AAV2NV92</accession>
<dbReference type="FunFam" id="3.40.50.2000:FF:000021">
    <property type="entry name" value="UDP-glucuronosyltransferase"/>
    <property type="match status" value="1"/>
</dbReference>
<dbReference type="CDD" id="cd03784">
    <property type="entry name" value="GT1_Gtf-like"/>
    <property type="match status" value="1"/>
</dbReference>
<name>A0AAV2NV92_9HYME</name>
<keyword evidence="4" id="KW-0472">Membrane</keyword>
<protein>
    <recommendedName>
        <fullName evidence="7">Ecdysteroid UDP-glucosyltransferase</fullName>
    </recommendedName>
</protein>
<feature type="transmembrane region" description="Helical" evidence="4">
    <location>
        <begin position="488"/>
        <end position="515"/>
    </location>
</feature>
<keyword evidence="3" id="KW-0808">Transferase</keyword>
<evidence type="ECO:0000313" key="6">
    <source>
        <dbReference type="Proteomes" id="UP001497644"/>
    </source>
</evidence>
<dbReference type="EMBL" id="OZ034827">
    <property type="protein sequence ID" value="CAL1683626.1"/>
    <property type="molecule type" value="Genomic_DNA"/>
</dbReference>
<comment type="similarity">
    <text evidence="1">Belongs to the UDP-glycosyltransferase family.</text>
</comment>
<dbReference type="InterPro" id="IPR002213">
    <property type="entry name" value="UDP_glucos_trans"/>
</dbReference>
<dbReference type="GO" id="GO:0008194">
    <property type="term" value="F:UDP-glycosyltransferase activity"/>
    <property type="evidence" value="ECO:0007669"/>
    <property type="project" value="InterPro"/>
</dbReference>
<evidence type="ECO:0000256" key="1">
    <source>
        <dbReference type="ARBA" id="ARBA00009995"/>
    </source>
</evidence>
<organism evidence="5 6">
    <name type="scientific">Lasius platythorax</name>
    <dbReference type="NCBI Taxonomy" id="488582"/>
    <lineage>
        <taxon>Eukaryota</taxon>
        <taxon>Metazoa</taxon>
        <taxon>Ecdysozoa</taxon>
        <taxon>Arthropoda</taxon>
        <taxon>Hexapoda</taxon>
        <taxon>Insecta</taxon>
        <taxon>Pterygota</taxon>
        <taxon>Neoptera</taxon>
        <taxon>Endopterygota</taxon>
        <taxon>Hymenoptera</taxon>
        <taxon>Apocrita</taxon>
        <taxon>Aculeata</taxon>
        <taxon>Formicoidea</taxon>
        <taxon>Formicidae</taxon>
        <taxon>Formicinae</taxon>
        <taxon>Lasius</taxon>
        <taxon>Lasius</taxon>
    </lineage>
</organism>
<evidence type="ECO:0008006" key="7">
    <source>
        <dbReference type="Google" id="ProtNLM"/>
    </source>
</evidence>
<evidence type="ECO:0000256" key="2">
    <source>
        <dbReference type="ARBA" id="ARBA00022676"/>
    </source>
</evidence>
<dbReference type="Pfam" id="PF00201">
    <property type="entry name" value="UDPGT"/>
    <property type="match status" value="1"/>
</dbReference>
<evidence type="ECO:0000256" key="4">
    <source>
        <dbReference type="SAM" id="Phobius"/>
    </source>
</evidence>